<protein>
    <recommendedName>
        <fullName evidence="3 9">Gluconokinase</fullName>
        <ecNumber evidence="3 9">2.7.1.12</ecNumber>
    </recommendedName>
</protein>
<evidence type="ECO:0000256" key="5">
    <source>
        <dbReference type="ARBA" id="ARBA00022741"/>
    </source>
</evidence>
<dbReference type="SUPFAM" id="SSF52540">
    <property type="entry name" value="P-loop containing nucleoside triphosphate hydrolases"/>
    <property type="match status" value="1"/>
</dbReference>
<dbReference type="NCBIfam" id="TIGR01313">
    <property type="entry name" value="therm_gnt_kin"/>
    <property type="match status" value="1"/>
</dbReference>
<dbReference type="InterPro" id="IPR027417">
    <property type="entry name" value="P-loop_NTPase"/>
</dbReference>
<proteinExistence type="inferred from homology"/>
<keyword evidence="4 9" id="KW-0808">Transferase</keyword>
<reference evidence="10 11" key="1">
    <citation type="submission" date="2019-06" db="EMBL/GenBank/DDBJ databases">
        <title>Whole genome shotgun sequence of Halomonas halmophila NBRC 15537.</title>
        <authorList>
            <person name="Hosoyama A."/>
            <person name="Uohara A."/>
            <person name="Ohji S."/>
            <person name="Ichikawa N."/>
        </authorList>
    </citation>
    <scope>NUCLEOTIDE SEQUENCE [LARGE SCALE GENOMIC DNA]</scope>
    <source>
        <strain evidence="10 11">NBRC 15537</strain>
    </source>
</reference>
<comment type="catalytic activity">
    <reaction evidence="8 9">
        <text>D-gluconate + ATP = 6-phospho-D-gluconate + ADP + H(+)</text>
        <dbReference type="Rhea" id="RHEA:19433"/>
        <dbReference type="ChEBI" id="CHEBI:15378"/>
        <dbReference type="ChEBI" id="CHEBI:18391"/>
        <dbReference type="ChEBI" id="CHEBI:30616"/>
        <dbReference type="ChEBI" id="CHEBI:58759"/>
        <dbReference type="ChEBI" id="CHEBI:456216"/>
        <dbReference type="EC" id="2.7.1.12"/>
    </reaction>
</comment>
<dbReference type="GO" id="GO:0046316">
    <property type="term" value="F:gluconokinase activity"/>
    <property type="evidence" value="ECO:0007669"/>
    <property type="project" value="UniProtKB-EC"/>
</dbReference>
<comment type="caution">
    <text evidence="10">The sequence shown here is derived from an EMBL/GenBank/DDBJ whole genome shotgun (WGS) entry which is preliminary data.</text>
</comment>
<dbReference type="RefSeq" id="WP_141318404.1">
    <property type="nucleotide sequence ID" value="NZ_BJOC01000015.1"/>
</dbReference>
<evidence type="ECO:0000256" key="2">
    <source>
        <dbReference type="ARBA" id="ARBA00008420"/>
    </source>
</evidence>
<evidence type="ECO:0000256" key="7">
    <source>
        <dbReference type="ARBA" id="ARBA00022840"/>
    </source>
</evidence>
<dbReference type="PANTHER" id="PTHR43442:SF3">
    <property type="entry name" value="GLUCONOKINASE-RELATED"/>
    <property type="match status" value="1"/>
</dbReference>
<sequence>MNDTAKSILVMGVSGSGKSHLGRQLAAALGATFLDGDDYHSLSSIEKMSQGQPLTDEDRETWLTTLAGLYADYHRRGETLVIGCSALKRRYRDKLRAATPRLDILYLHGERATLLQRLDKRGGHFFHGSHMLDNQLATLEVPDENEAFRGDIRDTPHDIVTAFLADLDHNPA</sequence>
<dbReference type="Gene3D" id="3.40.50.300">
    <property type="entry name" value="P-loop containing nucleotide triphosphate hydrolases"/>
    <property type="match status" value="1"/>
</dbReference>
<dbReference type="GO" id="GO:0005524">
    <property type="term" value="F:ATP binding"/>
    <property type="evidence" value="ECO:0007669"/>
    <property type="project" value="UniProtKB-KW"/>
</dbReference>
<evidence type="ECO:0000256" key="9">
    <source>
        <dbReference type="RuleBase" id="RU363066"/>
    </source>
</evidence>
<dbReference type="Proteomes" id="UP000319812">
    <property type="component" value="Unassembled WGS sequence"/>
</dbReference>
<keyword evidence="7 9" id="KW-0067">ATP-binding</keyword>
<dbReference type="InterPro" id="IPR006001">
    <property type="entry name" value="Therm_gnt_kin"/>
</dbReference>
<dbReference type="OrthoDB" id="9795716at2"/>
<gene>
    <name evidence="10" type="primary">gntV</name>
    <name evidence="10" type="ORF">HHA01_10090</name>
</gene>
<dbReference type="GO" id="GO:0005975">
    <property type="term" value="P:carbohydrate metabolic process"/>
    <property type="evidence" value="ECO:0007669"/>
    <property type="project" value="InterPro"/>
</dbReference>
<evidence type="ECO:0000256" key="8">
    <source>
        <dbReference type="ARBA" id="ARBA00048090"/>
    </source>
</evidence>
<evidence type="ECO:0000256" key="3">
    <source>
        <dbReference type="ARBA" id="ARBA00012054"/>
    </source>
</evidence>
<comment type="pathway">
    <text evidence="1">Carbohydrate acid metabolism.</text>
</comment>
<organism evidence="10 11">
    <name type="scientific">Halomonas halmophila</name>
    <dbReference type="NCBI Taxonomy" id="252"/>
    <lineage>
        <taxon>Bacteria</taxon>
        <taxon>Pseudomonadati</taxon>
        <taxon>Pseudomonadota</taxon>
        <taxon>Gammaproteobacteria</taxon>
        <taxon>Oceanospirillales</taxon>
        <taxon>Halomonadaceae</taxon>
        <taxon>Halomonas</taxon>
    </lineage>
</organism>
<dbReference type="AlphaFoldDB" id="A0A4Y4EVT4"/>
<evidence type="ECO:0000313" key="11">
    <source>
        <dbReference type="Proteomes" id="UP000319812"/>
    </source>
</evidence>
<evidence type="ECO:0000256" key="6">
    <source>
        <dbReference type="ARBA" id="ARBA00022777"/>
    </source>
</evidence>
<dbReference type="PANTHER" id="PTHR43442">
    <property type="entry name" value="GLUCONOKINASE-RELATED"/>
    <property type="match status" value="1"/>
</dbReference>
<keyword evidence="6 9" id="KW-0418">Kinase</keyword>
<dbReference type="Pfam" id="PF13671">
    <property type="entry name" value="AAA_33"/>
    <property type="match status" value="1"/>
</dbReference>
<evidence type="ECO:0000256" key="4">
    <source>
        <dbReference type="ARBA" id="ARBA00022679"/>
    </source>
</evidence>
<dbReference type="EMBL" id="BJOC01000015">
    <property type="protein sequence ID" value="GED22032.1"/>
    <property type="molecule type" value="Genomic_DNA"/>
</dbReference>
<evidence type="ECO:0000256" key="1">
    <source>
        <dbReference type="ARBA" id="ARBA00004761"/>
    </source>
</evidence>
<comment type="similarity">
    <text evidence="2 9">Belongs to the gluconokinase GntK/GntV family.</text>
</comment>
<dbReference type="CDD" id="cd02021">
    <property type="entry name" value="GntK"/>
    <property type="match status" value="1"/>
</dbReference>
<dbReference type="GO" id="GO:0005737">
    <property type="term" value="C:cytoplasm"/>
    <property type="evidence" value="ECO:0007669"/>
    <property type="project" value="TreeGrafter"/>
</dbReference>
<accession>A0A4Y4EVT4</accession>
<keyword evidence="11" id="KW-1185">Reference proteome</keyword>
<dbReference type="EC" id="2.7.1.12" evidence="3 9"/>
<keyword evidence="5 9" id="KW-0547">Nucleotide-binding</keyword>
<evidence type="ECO:0000313" key="10">
    <source>
        <dbReference type="EMBL" id="GED22032.1"/>
    </source>
</evidence>
<name>A0A4Y4EVT4_9GAMM</name>